<evidence type="ECO:0000313" key="2">
    <source>
        <dbReference type="EMBL" id="MEN3069087.1"/>
    </source>
</evidence>
<gene>
    <name evidence="2" type="ORF">ABDB84_11405</name>
</gene>
<proteinExistence type="predicted"/>
<reference evidence="2 3" key="1">
    <citation type="journal article" date="2018" name="Int. J. Syst. Evol. Microbiol.">
        <title>Uliginosibacterium sediminicola sp. nov., isolated from freshwater sediment.</title>
        <authorList>
            <person name="Hwang W.M."/>
            <person name="Kim S.M."/>
            <person name="Kang K."/>
            <person name="Ahn T.Y."/>
        </authorList>
    </citation>
    <scope>NUCLEOTIDE SEQUENCE [LARGE SCALE GENOMIC DNA]</scope>
    <source>
        <strain evidence="2 3">M1-21</strain>
    </source>
</reference>
<protein>
    <recommendedName>
        <fullName evidence="4">Lipoprotein</fullName>
    </recommendedName>
</protein>
<evidence type="ECO:0000256" key="1">
    <source>
        <dbReference type="SAM" id="SignalP"/>
    </source>
</evidence>
<organism evidence="2 3">
    <name type="scientific">Uliginosibacterium sediminicola</name>
    <dbReference type="NCBI Taxonomy" id="2024550"/>
    <lineage>
        <taxon>Bacteria</taxon>
        <taxon>Pseudomonadati</taxon>
        <taxon>Pseudomonadota</taxon>
        <taxon>Betaproteobacteria</taxon>
        <taxon>Rhodocyclales</taxon>
        <taxon>Zoogloeaceae</taxon>
        <taxon>Uliginosibacterium</taxon>
    </lineage>
</organism>
<accession>A0ABU9YZI9</accession>
<dbReference type="EMBL" id="JBDIVE010000005">
    <property type="protein sequence ID" value="MEN3069087.1"/>
    <property type="molecule type" value="Genomic_DNA"/>
</dbReference>
<keyword evidence="3" id="KW-1185">Reference proteome</keyword>
<evidence type="ECO:0000313" key="3">
    <source>
        <dbReference type="Proteomes" id="UP001410394"/>
    </source>
</evidence>
<feature type="chain" id="PRO_5046985770" description="Lipoprotein" evidence="1">
    <location>
        <begin position="25"/>
        <end position="368"/>
    </location>
</feature>
<sequence>MILRHMLAALLCISLVGCSSVPSYQEPSSSSENAKIKATGSGRGFCGLHPNPVCDARVLLVDGLRASLLSSAIDVTPGEHTLRLFCTSKTGPLANQSASFADRTVRLEPGGTYRVEGSMEDEICYLSLLDDRTNTPVKVKPLVVKASPPGTYPNAEMIALHASGDTVSTFTEVPAGTYLVPNSQVFVQGNASGGTNTGAMMGGALGALIGASVDRSGNAKAVSDVAQDLTISFQKQMADALSTSMGTRQKPASYKRVDIEKEAQLVLLPSALLVAIPDGKYALSFRMTVRIQKDDKSPVVTKNFWYAVSKMRPLTGPESWTENHAQPIKDIAAIAFTKLSAALLDDIEGIDKVWEQGAPTPNDVTRVN</sequence>
<name>A0ABU9YZI9_9RHOO</name>
<evidence type="ECO:0008006" key="4">
    <source>
        <dbReference type="Google" id="ProtNLM"/>
    </source>
</evidence>
<dbReference type="Proteomes" id="UP001410394">
    <property type="component" value="Unassembled WGS sequence"/>
</dbReference>
<comment type="caution">
    <text evidence="2">The sequence shown here is derived from an EMBL/GenBank/DDBJ whole genome shotgun (WGS) entry which is preliminary data.</text>
</comment>
<keyword evidence="1" id="KW-0732">Signal</keyword>
<dbReference type="RefSeq" id="WP_345919854.1">
    <property type="nucleotide sequence ID" value="NZ_JBDIVE010000005.1"/>
</dbReference>
<dbReference type="PROSITE" id="PS51257">
    <property type="entry name" value="PROKAR_LIPOPROTEIN"/>
    <property type="match status" value="1"/>
</dbReference>
<feature type="signal peptide" evidence="1">
    <location>
        <begin position="1"/>
        <end position="24"/>
    </location>
</feature>